<dbReference type="RefSeq" id="WP_093822524.1">
    <property type="nucleotide sequence ID" value="NZ_FOLQ01000001.1"/>
</dbReference>
<evidence type="ECO:0000313" key="2">
    <source>
        <dbReference type="Proteomes" id="UP000198598"/>
    </source>
</evidence>
<proteinExistence type="predicted"/>
<organism evidence="1 2">
    <name type="scientific">Spirosoma endophyticum</name>
    <dbReference type="NCBI Taxonomy" id="662367"/>
    <lineage>
        <taxon>Bacteria</taxon>
        <taxon>Pseudomonadati</taxon>
        <taxon>Bacteroidota</taxon>
        <taxon>Cytophagia</taxon>
        <taxon>Cytophagales</taxon>
        <taxon>Cytophagaceae</taxon>
        <taxon>Spirosoma</taxon>
    </lineage>
</organism>
<reference evidence="1 2" key="1">
    <citation type="submission" date="2016-10" db="EMBL/GenBank/DDBJ databases">
        <authorList>
            <person name="de Groot N.N."/>
        </authorList>
    </citation>
    <scope>NUCLEOTIDE SEQUENCE [LARGE SCALE GENOMIC DNA]</scope>
    <source>
        <strain evidence="1 2">DSM 26130</strain>
    </source>
</reference>
<keyword evidence="2" id="KW-1185">Reference proteome</keyword>
<dbReference type="Proteomes" id="UP000198598">
    <property type="component" value="Unassembled WGS sequence"/>
</dbReference>
<evidence type="ECO:0008006" key="3">
    <source>
        <dbReference type="Google" id="ProtNLM"/>
    </source>
</evidence>
<accession>A0A1I1F670</accession>
<evidence type="ECO:0000313" key="1">
    <source>
        <dbReference type="EMBL" id="SFB92643.1"/>
    </source>
</evidence>
<dbReference type="STRING" id="662367.SAMN05216167_101113"/>
<sequence length="224" mass="24474">MDKNEGIPRPDVMYADLVGISDTTVVGIDLTGSEKKKCGWATLTNGHVATRTIFTDLDIIEATVRQNPAVISIDAPLSLPAGRISVYDTDPGRQEFGILRECERAMLKKGIRSYPCLIRSMQKLTERGIQLANEFRRRGFAVIESYPGGAQDVLGIPRKGKSIPLLVKGLQAFGLSGSFDQIGVSHDELDAITSAIVGCFYIANRYEALGNELEGYLILPRLES</sequence>
<name>A0A1I1F670_9BACT</name>
<dbReference type="EMBL" id="FOLQ01000001">
    <property type="protein sequence ID" value="SFB92643.1"/>
    <property type="molecule type" value="Genomic_DNA"/>
</dbReference>
<gene>
    <name evidence="1" type="ORF">SAMN05216167_101113</name>
</gene>
<dbReference type="AlphaFoldDB" id="A0A1I1F670"/>
<protein>
    <recommendedName>
        <fullName evidence="3">DUF429 domain-containing protein</fullName>
    </recommendedName>
</protein>
<dbReference type="OrthoDB" id="9790530at2"/>